<feature type="chain" id="PRO_5006623665" description="Ice-binding protein C-terminal domain-containing protein" evidence="1">
    <location>
        <begin position="29"/>
        <end position="290"/>
    </location>
</feature>
<evidence type="ECO:0000313" key="4">
    <source>
        <dbReference type="Proteomes" id="UP000199032"/>
    </source>
</evidence>
<sequence length="290" mass="30233">MMKRSNQLKYATLAIVALTTGFTDTAVATPITFSVGGNNTAASIQSTVDAFRNAAGNPVNPNVAGSFPSGRREINWDGVPNGFAAPNNLPNNFFNANSPRGAEFSTPGTAVQVSANAGIDAVEFGTINPTYPDLFATFSPQRLFTAIGSNVVDINFFVSGSSTPAAVSAFGSVFTDVDLANTTRIEYFDPSGSLLTSIFAPVGTTGNESLSFAGVAFNAGEQIARVRITNGNTALGAGVNEIGSLDLVVMDDFIYAEPQARVSAVPEPTTLILMMTGLAALALSRQLRRQ</sequence>
<keyword evidence="1" id="KW-0732">Signal</keyword>
<feature type="domain" description="Ice-binding protein C-terminal" evidence="2">
    <location>
        <begin position="264"/>
        <end position="285"/>
    </location>
</feature>
<organism evidence="3 4">
    <name type="scientific">Candidatus Nitrospira nitrosa</name>
    <dbReference type="NCBI Taxonomy" id="1742972"/>
    <lineage>
        <taxon>Bacteria</taxon>
        <taxon>Pseudomonadati</taxon>
        <taxon>Nitrospirota</taxon>
        <taxon>Nitrospiria</taxon>
        <taxon>Nitrospirales</taxon>
        <taxon>Nitrospiraceae</taxon>
        <taxon>Nitrospira</taxon>
    </lineage>
</organism>
<reference evidence="3 4" key="1">
    <citation type="submission" date="2015-10" db="EMBL/GenBank/DDBJ databases">
        <authorList>
            <person name="Gilbert D.G."/>
        </authorList>
    </citation>
    <scope>NUCLEOTIDE SEQUENCE [LARGE SCALE GENOMIC DNA]</scope>
    <source>
        <strain evidence="3">COMA1</strain>
    </source>
</reference>
<dbReference type="RefSeq" id="WP_090742844.1">
    <property type="nucleotide sequence ID" value="NZ_CZQA01000001.1"/>
</dbReference>
<dbReference type="Proteomes" id="UP000199032">
    <property type="component" value="Unassembled WGS sequence"/>
</dbReference>
<keyword evidence="4" id="KW-1185">Reference proteome</keyword>
<dbReference type="OrthoDB" id="937176at2"/>
<dbReference type="STRING" id="1742972.COMA1_10339"/>
<evidence type="ECO:0000313" key="3">
    <source>
        <dbReference type="EMBL" id="CUS31939.1"/>
    </source>
</evidence>
<dbReference type="AlphaFoldDB" id="A0A0S4L2P2"/>
<gene>
    <name evidence="3" type="ORF">COMA1_10339</name>
</gene>
<protein>
    <recommendedName>
        <fullName evidence="2">Ice-binding protein C-terminal domain-containing protein</fullName>
    </recommendedName>
</protein>
<name>A0A0S4L2P2_9BACT</name>
<dbReference type="InterPro" id="IPR013424">
    <property type="entry name" value="Ice-binding_C"/>
</dbReference>
<accession>A0A0S4L2P2</accession>
<evidence type="ECO:0000256" key="1">
    <source>
        <dbReference type="SAM" id="SignalP"/>
    </source>
</evidence>
<feature type="signal peptide" evidence="1">
    <location>
        <begin position="1"/>
        <end position="28"/>
    </location>
</feature>
<evidence type="ECO:0000259" key="2">
    <source>
        <dbReference type="Pfam" id="PF07589"/>
    </source>
</evidence>
<proteinExistence type="predicted"/>
<dbReference type="Pfam" id="PF07589">
    <property type="entry name" value="PEP-CTERM"/>
    <property type="match status" value="1"/>
</dbReference>
<dbReference type="EMBL" id="CZQA01000001">
    <property type="protein sequence ID" value="CUS31939.1"/>
    <property type="molecule type" value="Genomic_DNA"/>
</dbReference>
<dbReference type="NCBIfam" id="TIGR02595">
    <property type="entry name" value="PEP_CTERM"/>
    <property type="match status" value="1"/>
</dbReference>